<evidence type="ECO:0000313" key="2">
    <source>
        <dbReference type="Proteomes" id="UP000772434"/>
    </source>
</evidence>
<dbReference type="OrthoDB" id="2859571at2759"/>
<dbReference type="Proteomes" id="UP000772434">
    <property type="component" value="Unassembled WGS sequence"/>
</dbReference>
<protein>
    <submittedName>
        <fullName evidence="1">Uncharacterized protein</fullName>
    </submittedName>
</protein>
<name>A0A9P5P8S4_9AGAR</name>
<dbReference type="AlphaFoldDB" id="A0A9P5P8S4"/>
<organism evidence="1 2">
    <name type="scientific">Rhodocollybia butyracea</name>
    <dbReference type="NCBI Taxonomy" id="206335"/>
    <lineage>
        <taxon>Eukaryota</taxon>
        <taxon>Fungi</taxon>
        <taxon>Dikarya</taxon>
        <taxon>Basidiomycota</taxon>
        <taxon>Agaricomycotina</taxon>
        <taxon>Agaricomycetes</taxon>
        <taxon>Agaricomycetidae</taxon>
        <taxon>Agaricales</taxon>
        <taxon>Marasmiineae</taxon>
        <taxon>Omphalotaceae</taxon>
        <taxon>Rhodocollybia</taxon>
    </lineage>
</organism>
<sequence length="151" mass="17163">DLYLDELHQVLSDCIGVSVNESTIWKALCKKGFTMKKVPKRFWSMTNTDKQHSTFNLVKIVIHTTLYLLMKAPLINELQFATEHGHYVDIKLRENVSSFEAAGDLSSKGMVYAKVIEGSFMHCQFLVFLKGLLDQMDLDIDPGAYIIMDNA</sequence>
<accession>A0A9P5P8S4</accession>
<keyword evidence="2" id="KW-1185">Reference proteome</keyword>
<proteinExistence type="predicted"/>
<evidence type="ECO:0000313" key="1">
    <source>
        <dbReference type="EMBL" id="KAF9048177.1"/>
    </source>
</evidence>
<gene>
    <name evidence="1" type="ORF">BDP27DRAFT_1205216</name>
</gene>
<comment type="caution">
    <text evidence="1">The sequence shown here is derived from an EMBL/GenBank/DDBJ whole genome shotgun (WGS) entry which is preliminary data.</text>
</comment>
<reference evidence="1" key="1">
    <citation type="submission" date="2020-11" db="EMBL/GenBank/DDBJ databases">
        <authorList>
            <consortium name="DOE Joint Genome Institute"/>
            <person name="Ahrendt S."/>
            <person name="Riley R."/>
            <person name="Andreopoulos W."/>
            <person name="Labutti K."/>
            <person name="Pangilinan J."/>
            <person name="Ruiz-Duenas F.J."/>
            <person name="Barrasa J.M."/>
            <person name="Sanchez-Garcia M."/>
            <person name="Camarero S."/>
            <person name="Miyauchi S."/>
            <person name="Serrano A."/>
            <person name="Linde D."/>
            <person name="Babiker R."/>
            <person name="Drula E."/>
            <person name="Ayuso-Fernandez I."/>
            <person name="Pacheco R."/>
            <person name="Padilla G."/>
            <person name="Ferreira P."/>
            <person name="Barriuso J."/>
            <person name="Kellner H."/>
            <person name="Castanera R."/>
            <person name="Alfaro M."/>
            <person name="Ramirez L."/>
            <person name="Pisabarro A.G."/>
            <person name="Kuo A."/>
            <person name="Tritt A."/>
            <person name="Lipzen A."/>
            <person name="He G."/>
            <person name="Yan M."/>
            <person name="Ng V."/>
            <person name="Cullen D."/>
            <person name="Martin F."/>
            <person name="Rosso M.-N."/>
            <person name="Henrissat B."/>
            <person name="Hibbett D."/>
            <person name="Martinez A.T."/>
            <person name="Grigoriev I.V."/>
        </authorList>
    </citation>
    <scope>NUCLEOTIDE SEQUENCE</scope>
    <source>
        <strain evidence="1">AH 40177</strain>
    </source>
</reference>
<feature type="non-terminal residue" evidence="1">
    <location>
        <position position="151"/>
    </location>
</feature>
<dbReference type="EMBL" id="JADNRY010000486">
    <property type="protein sequence ID" value="KAF9048177.1"/>
    <property type="molecule type" value="Genomic_DNA"/>
</dbReference>
<feature type="non-terminal residue" evidence="1">
    <location>
        <position position="1"/>
    </location>
</feature>